<keyword evidence="2" id="KW-1185">Reference proteome</keyword>
<dbReference type="Proteomes" id="UP000196485">
    <property type="component" value="Unassembled WGS sequence"/>
</dbReference>
<protein>
    <submittedName>
        <fullName evidence="1">Uncharacterized protein</fullName>
    </submittedName>
</protein>
<evidence type="ECO:0000313" key="1">
    <source>
        <dbReference type="EMBL" id="SMY15134.1"/>
    </source>
</evidence>
<reference evidence="2" key="1">
    <citation type="submission" date="2017-06" db="EMBL/GenBank/DDBJ databases">
        <authorList>
            <person name="Rodrigo-Torres L."/>
            <person name="Arahal R. D."/>
            <person name="Lucena T."/>
        </authorList>
    </citation>
    <scope>NUCLEOTIDE SEQUENCE [LARGE SCALE GENOMIC DNA]</scope>
    <source>
        <strain evidence="2">type strain: CECT 9192</strain>
    </source>
</reference>
<dbReference type="EMBL" id="FYAH01000001">
    <property type="protein sequence ID" value="SMY15134.1"/>
    <property type="molecule type" value="Genomic_DNA"/>
</dbReference>
<proteinExistence type="predicted"/>
<sequence>MAFYIKSFVFILVLLQDTELQRACDAILRELKT</sequence>
<gene>
    <name evidence="1" type="ORF">PAQU9191_00352</name>
</gene>
<accession>A0A1Y6KSV6</accession>
<dbReference type="AlphaFoldDB" id="A0A1Y6KSV6"/>
<name>A0A1Y6KSV6_9GAMM</name>
<organism evidence="1 2">
    <name type="scientific">Photobacterium aquimaris</name>
    <dbReference type="NCBI Taxonomy" id="512643"/>
    <lineage>
        <taxon>Bacteria</taxon>
        <taxon>Pseudomonadati</taxon>
        <taxon>Pseudomonadota</taxon>
        <taxon>Gammaproteobacteria</taxon>
        <taxon>Vibrionales</taxon>
        <taxon>Vibrionaceae</taxon>
        <taxon>Photobacterium</taxon>
    </lineage>
</organism>
<evidence type="ECO:0000313" key="2">
    <source>
        <dbReference type="Proteomes" id="UP000196485"/>
    </source>
</evidence>